<feature type="transmembrane region" description="Helical" evidence="9">
    <location>
        <begin position="242"/>
        <end position="263"/>
    </location>
</feature>
<feature type="domain" description="ArnT-like N-terminal" evidence="10">
    <location>
        <begin position="236"/>
        <end position="389"/>
    </location>
</feature>
<comment type="subcellular location">
    <subcellularLocation>
        <location evidence="1">Endomembrane system</location>
        <topology evidence="1">Multi-pass membrane protein</topology>
    </subcellularLocation>
</comment>
<keyword evidence="4" id="KW-0328">Glycosyltransferase</keyword>
<evidence type="ECO:0000256" key="5">
    <source>
        <dbReference type="ARBA" id="ARBA00022679"/>
    </source>
</evidence>
<dbReference type="UniPathway" id="UPA00378"/>
<reference evidence="12" key="1">
    <citation type="submission" date="2016-10" db="EMBL/GenBank/DDBJ databases">
        <authorList>
            <person name="de Groot N.N."/>
        </authorList>
    </citation>
    <scope>NUCLEOTIDE SEQUENCE</scope>
</reference>
<dbReference type="InterPro" id="IPR003342">
    <property type="entry name" value="ArnT-like_N"/>
</dbReference>
<evidence type="ECO:0000256" key="6">
    <source>
        <dbReference type="ARBA" id="ARBA00022692"/>
    </source>
</evidence>
<evidence type="ECO:0000313" key="12">
    <source>
        <dbReference type="EMBL" id="SFV71245.1"/>
    </source>
</evidence>
<evidence type="ECO:0000256" key="1">
    <source>
        <dbReference type="ARBA" id="ARBA00004127"/>
    </source>
</evidence>
<organism evidence="12">
    <name type="scientific">hydrothermal vent metagenome</name>
    <dbReference type="NCBI Taxonomy" id="652676"/>
    <lineage>
        <taxon>unclassified sequences</taxon>
        <taxon>metagenomes</taxon>
        <taxon>ecological metagenomes</taxon>
    </lineage>
</organism>
<keyword evidence="8 9" id="KW-0472">Membrane</keyword>
<evidence type="ECO:0000259" key="11">
    <source>
        <dbReference type="Pfam" id="PF16192"/>
    </source>
</evidence>
<feature type="transmembrane region" description="Helical" evidence="9">
    <location>
        <begin position="503"/>
        <end position="522"/>
    </location>
</feature>
<feature type="transmembrane region" description="Helical" evidence="9">
    <location>
        <begin position="292"/>
        <end position="310"/>
    </location>
</feature>
<gene>
    <name evidence="12" type="ORF">MNB_SV-13-474</name>
</gene>
<protein>
    <submittedName>
        <fullName evidence="12">CONSERVED MEMBRANE PROTEIN</fullName>
    </submittedName>
</protein>
<dbReference type="PANTHER" id="PTHR10050">
    <property type="entry name" value="DOLICHYL-PHOSPHATE-MANNOSE--PROTEIN MANNOSYLTRANSFERASE"/>
    <property type="match status" value="1"/>
</dbReference>
<evidence type="ECO:0000256" key="9">
    <source>
        <dbReference type="SAM" id="Phobius"/>
    </source>
</evidence>
<feature type="transmembrane region" description="Helical" evidence="9">
    <location>
        <begin position="457"/>
        <end position="474"/>
    </location>
</feature>
<dbReference type="GO" id="GO:0000030">
    <property type="term" value="F:mannosyltransferase activity"/>
    <property type="evidence" value="ECO:0007669"/>
    <property type="project" value="InterPro"/>
</dbReference>
<evidence type="ECO:0000256" key="3">
    <source>
        <dbReference type="ARBA" id="ARBA00007222"/>
    </source>
</evidence>
<dbReference type="GO" id="GO:0006493">
    <property type="term" value="P:protein O-linked glycosylation"/>
    <property type="evidence" value="ECO:0007669"/>
    <property type="project" value="InterPro"/>
</dbReference>
<feature type="transmembrane region" description="Helical" evidence="9">
    <location>
        <begin position="367"/>
        <end position="390"/>
    </location>
</feature>
<proteinExistence type="inferred from homology"/>
<keyword evidence="6 9" id="KW-0812">Transmembrane</keyword>
<dbReference type="AlphaFoldDB" id="A0A1W1CZU8"/>
<name>A0A1W1CZU8_9ZZZZ</name>
<sequence>MQYLAILPLIAFLLMFWKGIAFLTLLTLIAILFSIIIYRHIKTKDLFAVPLVFTLIASFYFYGFYGLGNTQSPQTFHTLKNGQAISLFDFKKSVNIDKICYFVGIDKNVNFILEAQSPKGWQKFYDYKNHYPYSFSWQCINQNISTDKILWRITKNQMMLYEVRFSYQGKKIDYRSNRKYLKDEKNIRVDTRYYSGMIFDEIYFARTAYEIGKGISVYENTHPYLGKVLILLGIKGFGMTAFGWRFMGVLFAGFLIFMAYTFAYRLFKNHLYAFSSGFLMTYSFMHLAQSRIALVDTFGVFFIFVSYFYLYKFILAQQLPKLLLSGVFFGLAIAVKWSAIFASFGFVFMALYLIFSAYPLENRFKSWRLLAYGFLSYGVIGFSVYILSFWDILAEGGNLKSIFLYNLNMYHYHSTLDATHPYSSPWWSWILDMKPMGYYKVLEGGILHSLNTLGNPAIFWLGFVAIIYLLVSLLWRRSIEVILILSAFFSLYLPYAFVGRLMFIYHFYYAFPFLILAIVLMWRDMIERFAWAKYLLFIYLSLVALFFLGFYPILTATAIKLSYVKEYLIWFKGWWF</sequence>
<comment type="similarity">
    <text evidence="3">Belongs to the glycosyltransferase 39 family.</text>
</comment>
<dbReference type="Pfam" id="PF16192">
    <property type="entry name" value="PMT_4TMC"/>
    <property type="match status" value="1"/>
</dbReference>
<dbReference type="Pfam" id="PF02366">
    <property type="entry name" value="PMT"/>
    <property type="match status" value="1"/>
</dbReference>
<evidence type="ECO:0000256" key="7">
    <source>
        <dbReference type="ARBA" id="ARBA00022989"/>
    </source>
</evidence>
<evidence type="ECO:0000256" key="2">
    <source>
        <dbReference type="ARBA" id="ARBA00004922"/>
    </source>
</evidence>
<feature type="domain" description="Protein O-mannosyl-transferase C-terminal four TM" evidence="11">
    <location>
        <begin position="400"/>
        <end position="574"/>
    </location>
</feature>
<feature type="transmembrane region" description="Helical" evidence="9">
    <location>
        <begin position="534"/>
        <end position="554"/>
    </location>
</feature>
<feature type="transmembrane region" description="Helical" evidence="9">
    <location>
        <begin position="269"/>
        <end position="285"/>
    </location>
</feature>
<comment type="pathway">
    <text evidence="2">Protein modification; protein glycosylation.</text>
</comment>
<keyword evidence="7 9" id="KW-1133">Transmembrane helix</keyword>
<dbReference type="InterPro" id="IPR032421">
    <property type="entry name" value="PMT_4TMC"/>
</dbReference>
<dbReference type="GO" id="GO:0016020">
    <property type="term" value="C:membrane"/>
    <property type="evidence" value="ECO:0007669"/>
    <property type="project" value="InterPro"/>
</dbReference>
<evidence type="ECO:0000259" key="10">
    <source>
        <dbReference type="Pfam" id="PF02366"/>
    </source>
</evidence>
<dbReference type="InterPro" id="IPR027005">
    <property type="entry name" value="PMT-like"/>
</dbReference>
<feature type="transmembrane region" description="Helical" evidence="9">
    <location>
        <begin position="47"/>
        <end position="67"/>
    </location>
</feature>
<feature type="transmembrane region" description="Helical" evidence="9">
    <location>
        <begin position="481"/>
        <end position="497"/>
    </location>
</feature>
<dbReference type="EMBL" id="FPHM01000218">
    <property type="protein sequence ID" value="SFV71245.1"/>
    <property type="molecule type" value="Genomic_DNA"/>
</dbReference>
<feature type="transmembrane region" description="Helical" evidence="9">
    <location>
        <begin position="12"/>
        <end position="41"/>
    </location>
</feature>
<dbReference type="GO" id="GO:0012505">
    <property type="term" value="C:endomembrane system"/>
    <property type="evidence" value="ECO:0007669"/>
    <property type="project" value="UniProtKB-SubCell"/>
</dbReference>
<evidence type="ECO:0000256" key="4">
    <source>
        <dbReference type="ARBA" id="ARBA00022676"/>
    </source>
</evidence>
<accession>A0A1W1CZU8</accession>
<keyword evidence="5" id="KW-0808">Transferase</keyword>
<feature type="transmembrane region" description="Helical" evidence="9">
    <location>
        <begin position="322"/>
        <end position="355"/>
    </location>
</feature>
<evidence type="ECO:0000256" key="8">
    <source>
        <dbReference type="ARBA" id="ARBA00023136"/>
    </source>
</evidence>